<geneLocation type="plasmid" evidence="1 2">
    <name>pMP1046B</name>
</geneLocation>
<evidence type="ECO:0000313" key="1">
    <source>
        <dbReference type="EMBL" id="AIR11762.1"/>
    </source>
</evidence>
<name>A0A089RZA9_9LACO</name>
<organism evidence="1 2">
    <name type="scientific">Ligilactobacillus salivarius</name>
    <dbReference type="NCBI Taxonomy" id="1624"/>
    <lineage>
        <taxon>Bacteria</taxon>
        <taxon>Bacillati</taxon>
        <taxon>Bacillota</taxon>
        <taxon>Bacilli</taxon>
        <taxon>Lactobacillales</taxon>
        <taxon>Lactobacillaceae</taxon>
        <taxon>Ligilactobacillus</taxon>
    </lineage>
</organism>
<gene>
    <name evidence="1" type="ORF">LSJ_3146c</name>
</gene>
<proteinExistence type="predicted"/>
<keyword evidence="1" id="KW-0614">Plasmid</keyword>
<dbReference type="AlphaFoldDB" id="A0A089RZA9"/>
<evidence type="ECO:0000313" key="2">
    <source>
        <dbReference type="Proteomes" id="UP000029488"/>
    </source>
</evidence>
<dbReference type="EMBL" id="CP007648">
    <property type="protein sequence ID" value="AIR11762.1"/>
    <property type="molecule type" value="Genomic_DNA"/>
</dbReference>
<accession>A0A089RZA9</accession>
<reference evidence="1 2" key="1">
    <citation type="journal article" date="2014" name="BMC Genomics">
        <title>Unusual genome complexity in Lactobacillus salivarius JCM1046.</title>
        <authorList>
            <person name="Raftis E.J."/>
            <person name="Forde B.M."/>
            <person name="Claesson M.J."/>
            <person name="O'Toole P.W."/>
        </authorList>
    </citation>
    <scope>NUCLEOTIDE SEQUENCE [LARGE SCALE GENOMIC DNA]</scope>
    <source>
        <strain evidence="1 2">JCM1046</strain>
        <plasmid evidence="1 2">pMP1046B</plasmid>
    </source>
</reference>
<dbReference type="Proteomes" id="UP000029488">
    <property type="component" value="Plasmid pMP1046B"/>
</dbReference>
<protein>
    <submittedName>
        <fullName evidence="1">Uncharacterized protein</fullName>
    </submittedName>
</protein>
<sequence length="200" mass="23768">MFRDFSKLRDWSVSRLARNHERKKRVRKQIPADVEVTVANNTDGMFEYQSPNKVLTLSMEKYGDEEFVNFEDLRQLKRYLEDFSLVIVDVNSDEYSVIDIARSLRVNRSYEEYFKSILGLSDEEMEEEYDIDLEELDDFIKDSTLEEYKVQLEGRIKKTIIEHSVALYREGELNDYSKLQALKATRPVDERETFLDYVKG</sequence>
<dbReference type="KEGG" id="lsj:LSJ_3146c"/>